<reference evidence="2" key="1">
    <citation type="submission" date="2017-10" db="EMBL/GenBank/DDBJ databases">
        <title>Rapid genome shrinkage in a self-fertile nematode reveals novel sperm competition proteins.</title>
        <authorList>
            <person name="Yin D."/>
            <person name="Schwarz E.M."/>
            <person name="Thomas C.G."/>
            <person name="Felde R.L."/>
            <person name="Korf I.F."/>
            <person name="Cutter A.D."/>
            <person name="Schartner C.M."/>
            <person name="Ralston E.J."/>
            <person name="Meyer B.J."/>
            <person name="Haag E.S."/>
        </authorList>
    </citation>
    <scope>NUCLEOTIDE SEQUENCE [LARGE SCALE GENOMIC DNA]</scope>
    <source>
        <strain evidence="2">JU1422</strain>
    </source>
</reference>
<evidence type="ECO:0000313" key="2">
    <source>
        <dbReference type="Proteomes" id="UP000230233"/>
    </source>
</evidence>
<proteinExistence type="predicted"/>
<dbReference type="AlphaFoldDB" id="A0A2G5UQC1"/>
<comment type="caution">
    <text evidence="1">The sequence shown here is derived from an EMBL/GenBank/DDBJ whole genome shotgun (WGS) entry which is preliminary data.</text>
</comment>
<accession>A0A2G5UQC1</accession>
<evidence type="ECO:0000313" key="1">
    <source>
        <dbReference type="EMBL" id="PIC41456.1"/>
    </source>
</evidence>
<protein>
    <submittedName>
        <fullName evidence="1">Uncharacterized protein</fullName>
    </submittedName>
</protein>
<gene>
    <name evidence="1" type="primary">Cnig_chr_III.g8864</name>
    <name evidence="1" type="ORF">B9Z55_008864</name>
</gene>
<dbReference type="EMBL" id="PDUG01000003">
    <property type="protein sequence ID" value="PIC41456.1"/>
    <property type="molecule type" value="Genomic_DNA"/>
</dbReference>
<sequence>MFIFAEISGKKGLGADNKDFNPTDQERQIGVSIVADQAGPRCHRDTEIVSLLFFRATWESFVGPIRILPSIQSTRKVMFTKVKIPIKRFFFILF</sequence>
<keyword evidence="2" id="KW-1185">Reference proteome</keyword>
<organism evidence="1 2">
    <name type="scientific">Caenorhabditis nigoni</name>
    <dbReference type="NCBI Taxonomy" id="1611254"/>
    <lineage>
        <taxon>Eukaryota</taxon>
        <taxon>Metazoa</taxon>
        <taxon>Ecdysozoa</taxon>
        <taxon>Nematoda</taxon>
        <taxon>Chromadorea</taxon>
        <taxon>Rhabditida</taxon>
        <taxon>Rhabditina</taxon>
        <taxon>Rhabditomorpha</taxon>
        <taxon>Rhabditoidea</taxon>
        <taxon>Rhabditidae</taxon>
        <taxon>Peloderinae</taxon>
        <taxon>Caenorhabditis</taxon>
    </lineage>
</organism>
<dbReference type="Proteomes" id="UP000230233">
    <property type="component" value="Chromosome III"/>
</dbReference>
<name>A0A2G5UQC1_9PELO</name>